<protein>
    <submittedName>
        <fullName evidence="6">DNA polymerase III delta subunit</fullName>
    </submittedName>
</protein>
<accession>A0A2W7RXM6</accession>
<evidence type="ECO:0000256" key="3">
    <source>
        <dbReference type="ARBA" id="ARBA00022705"/>
    </source>
</evidence>
<dbReference type="Pfam" id="PF06144">
    <property type="entry name" value="DNA_pol3_delta"/>
    <property type="match status" value="1"/>
</dbReference>
<keyword evidence="4" id="KW-0239">DNA-directed DNA polymerase</keyword>
<feature type="domain" description="DNA polymerase III delta N-terminal" evidence="5">
    <location>
        <begin position="19"/>
        <end position="132"/>
    </location>
</feature>
<comment type="caution">
    <text evidence="6">The sequence shown here is derived from an EMBL/GenBank/DDBJ whole genome shotgun (WGS) entry which is preliminary data.</text>
</comment>
<keyword evidence="2" id="KW-0548">Nucleotidyltransferase</keyword>
<evidence type="ECO:0000256" key="1">
    <source>
        <dbReference type="ARBA" id="ARBA00022679"/>
    </source>
</evidence>
<evidence type="ECO:0000256" key="4">
    <source>
        <dbReference type="ARBA" id="ARBA00022932"/>
    </source>
</evidence>
<organism evidence="6 7">
    <name type="scientific">Hydrotalea sandarakina</name>
    <dbReference type="NCBI Taxonomy" id="1004304"/>
    <lineage>
        <taxon>Bacteria</taxon>
        <taxon>Pseudomonadati</taxon>
        <taxon>Bacteroidota</taxon>
        <taxon>Chitinophagia</taxon>
        <taxon>Chitinophagales</taxon>
        <taxon>Chitinophagaceae</taxon>
        <taxon>Hydrotalea</taxon>
    </lineage>
</organism>
<evidence type="ECO:0000259" key="5">
    <source>
        <dbReference type="Pfam" id="PF06144"/>
    </source>
</evidence>
<dbReference type="Proteomes" id="UP000249720">
    <property type="component" value="Unassembled WGS sequence"/>
</dbReference>
<dbReference type="InterPro" id="IPR027417">
    <property type="entry name" value="P-loop_NTPase"/>
</dbReference>
<dbReference type="CDD" id="cd18138">
    <property type="entry name" value="HLD_clamp_pol_III_delta"/>
    <property type="match status" value="1"/>
</dbReference>
<evidence type="ECO:0000313" key="6">
    <source>
        <dbReference type="EMBL" id="PZX65518.1"/>
    </source>
</evidence>
<dbReference type="OrthoDB" id="1172326at2"/>
<dbReference type="GO" id="GO:0003887">
    <property type="term" value="F:DNA-directed DNA polymerase activity"/>
    <property type="evidence" value="ECO:0007669"/>
    <property type="project" value="UniProtKB-KW"/>
</dbReference>
<proteinExistence type="predicted"/>
<dbReference type="InterPro" id="IPR005790">
    <property type="entry name" value="DNA_polIII_delta"/>
</dbReference>
<dbReference type="Gene3D" id="3.40.50.300">
    <property type="entry name" value="P-loop containing nucleotide triphosphate hydrolases"/>
    <property type="match status" value="1"/>
</dbReference>
<dbReference type="AlphaFoldDB" id="A0A2W7RXM6"/>
<dbReference type="GO" id="GO:0006261">
    <property type="term" value="P:DNA-templated DNA replication"/>
    <property type="evidence" value="ECO:0007669"/>
    <property type="project" value="TreeGrafter"/>
</dbReference>
<dbReference type="InterPro" id="IPR010372">
    <property type="entry name" value="DNA_pol3_delta_N"/>
</dbReference>
<dbReference type="RefSeq" id="WP_111293009.1">
    <property type="nucleotide sequence ID" value="NZ_QKZV01000001.1"/>
</dbReference>
<keyword evidence="7" id="KW-1185">Reference proteome</keyword>
<dbReference type="SUPFAM" id="SSF52540">
    <property type="entry name" value="P-loop containing nucleoside triphosphate hydrolases"/>
    <property type="match status" value="1"/>
</dbReference>
<dbReference type="NCBIfam" id="TIGR01128">
    <property type="entry name" value="holA"/>
    <property type="match status" value="1"/>
</dbReference>
<dbReference type="GO" id="GO:0009360">
    <property type="term" value="C:DNA polymerase III complex"/>
    <property type="evidence" value="ECO:0007669"/>
    <property type="project" value="InterPro"/>
</dbReference>
<evidence type="ECO:0000256" key="2">
    <source>
        <dbReference type="ARBA" id="ARBA00022695"/>
    </source>
</evidence>
<sequence>MSYEKILADWQKKVFKPIYWLEGEETYYIDHLMQYAESNLLSETEKEFNLTILYGRDTDWAQLINACRRYPMFADKQVVLLKEAQQMKDIEKLEAYIENPSNTTILIIGYKEKKLDGRLKLAKLLKQKHELLTTRRLYENELPAWVKQTAQSLGYSIQPKALGLLVDAIGNDLSRLYNEIEKLTLNLKGKKEITDDDVETYVGISKEFNVFELQSAIAHKNMAKAIKIIQYFDANPKAGPLQLVLPAIHNFFCRVLMLHAEGSSKNPVTIIGSNHPTAIADHMAAVKNYSHQKTQQILLLLHEYNLKSIGINDAGSSAADLLKELTAKIIF</sequence>
<dbReference type="Gene3D" id="1.10.8.60">
    <property type="match status" value="1"/>
</dbReference>
<keyword evidence="3" id="KW-0235">DNA replication</keyword>
<name>A0A2W7RXM6_9BACT</name>
<dbReference type="PANTHER" id="PTHR34388:SF1">
    <property type="entry name" value="DNA POLYMERASE III SUBUNIT DELTA"/>
    <property type="match status" value="1"/>
</dbReference>
<dbReference type="EMBL" id="QKZV01000001">
    <property type="protein sequence ID" value="PZX65518.1"/>
    <property type="molecule type" value="Genomic_DNA"/>
</dbReference>
<dbReference type="Gene3D" id="1.20.272.10">
    <property type="match status" value="1"/>
</dbReference>
<keyword evidence="1" id="KW-0808">Transferase</keyword>
<evidence type="ECO:0000313" key="7">
    <source>
        <dbReference type="Proteomes" id="UP000249720"/>
    </source>
</evidence>
<reference evidence="6 7" key="1">
    <citation type="submission" date="2018-06" db="EMBL/GenBank/DDBJ databases">
        <title>Genomic Encyclopedia of Archaeal and Bacterial Type Strains, Phase II (KMG-II): from individual species to whole genera.</title>
        <authorList>
            <person name="Goeker M."/>
        </authorList>
    </citation>
    <scope>NUCLEOTIDE SEQUENCE [LARGE SCALE GENOMIC DNA]</scope>
    <source>
        <strain evidence="6 7">DSM 23241</strain>
    </source>
</reference>
<dbReference type="GO" id="GO:0003677">
    <property type="term" value="F:DNA binding"/>
    <property type="evidence" value="ECO:0007669"/>
    <property type="project" value="InterPro"/>
</dbReference>
<dbReference type="PANTHER" id="PTHR34388">
    <property type="entry name" value="DNA POLYMERASE III SUBUNIT DELTA"/>
    <property type="match status" value="1"/>
</dbReference>
<gene>
    <name evidence="6" type="ORF">LX80_00006</name>
</gene>